<accession>A0A5Y9ZIT2</accession>
<proteinExistence type="inferred from homology"/>
<evidence type="ECO:0000256" key="9">
    <source>
        <dbReference type="SAM" id="Phobius"/>
    </source>
</evidence>
<sequence>MKSKGRLFLYVVLALSIVIGTNVFIKIDAHAAAAPPAAISQIFPDDALATEIQTTLGKSSTAEVVTQTDLDTINSLTLTSKGISSLEGMNYLTNLGTLILTGNQVSDISPLKGLTNLTMLQLSGNPISDISALSNLKNLQALDINDAQVTDITPLSGLTNLKGLGLYNNQLENLSGVNSLHQLRSLNVSNKLTNLDELQALSNLSVLYANENQINNLQGLSNLNNLFLLDLSANQIVDTTPLAGLTKVQTLYVSNNQISDVTGLSSLINLDWLDISQNKISNIRPLNSLTKLTIIQMTNQLIVNEPISFESTVTIPNLIKNIAEQTIDPDTISDNGVYANEAVTWNLPSYIPKVSYTFIERDTIGNATGNFSGTVEQPLVQYFKATFNIDGQETTENVETGTLLQEPPTPVKEGYTFNGWYDAETGGTKWDFTADTMPANDITLYAQFSINSYTAIFDVDGVISTQAVEYQGLLEEPPAPTKDGYTFKGWYDAKTGGTKWDFTNNQMPANDITLYAQFSKDASSGGDGGGTDEGGGNSENSTEGAPNTSDIDTINHIVLPATGDDHVLFPIFIGTFLTSLALLTLRRK</sequence>
<dbReference type="InterPro" id="IPR003591">
    <property type="entry name" value="Leu-rich_rpt_typical-subtyp"/>
</dbReference>
<keyword evidence="7" id="KW-0677">Repeat</keyword>
<evidence type="ECO:0000256" key="1">
    <source>
        <dbReference type="ARBA" id="ARBA00004196"/>
    </source>
</evidence>
<dbReference type="InterPro" id="IPR050836">
    <property type="entry name" value="SDS22/Internalin_LRR"/>
</dbReference>
<dbReference type="PANTHER" id="PTHR46652:SF3">
    <property type="entry name" value="LEUCINE-RICH REPEAT-CONTAINING PROTEIN 9"/>
    <property type="match status" value="1"/>
</dbReference>
<keyword evidence="9" id="KW-0472">Membrane</keyword>
<protein>
    <submittedName>
        <fullName evidence="12">LPXTG cell wall anchor domain-containing protein</fullName>
    </submittedName>
</protein>
<evidence type="ECO:0000259" key="10">
    <source>
        <dbReference type="Pfam" id="PF08191"/>
    </source>
</evidence>
<dbReference type="Pfam" id="PF12799">
    <property type="entry name" value="LRR_4"/>
    <property type="match status" value="2"/>
</dbReference>
<dbReference type="InterPro" id="IPR014755">
    <property type="entry name" value="Cu-Rt/internalin_Ig-like"/>
</dbReference>
<keyword evidence="4" id="KW-0964">Secreted</keyword>
<feature type="region of interest" description="Disordered" evidence="8">
    <location>
        <begin position="521"/>
        <end position="549"/>
    </location>
</feature>
<dbReference type="Gene3D" id="2.60.40.1220">
    <property type="match status" value="1"/>
</dbReference>
<dbReference type="InterPro" id="IPR013378">
    <property type="entry name" value="InlB-like_B-rpt"/>
</dbReference>
<evidence type="ECO:0000256" key="4">
    <source>
        <dbReference type="ARBA" id="ARBA00022525"/>
    </source>
</evidence>
<dbReference type="Pfam" id="PF09479">
    <property type="entry name" value="Flg_new"/>
    <property type="match status" value="2"/>
</dbReference>
<dbReference type="InterPro" id="IPR001611">
    <property type="entry name" value="Leu-rich_rpt"/>
</dbReference>
<dbReference type="SUPFAM" id="SSF52058">
    <property type="entry name" value="L domain-like"/>
    <property type="match status" value="1"/>
</dbReference>
<dbReference type="SUPFAM" id="SSF81296">
    <property type="entry name" value="E set domains"/>
    <property type="match status" value="1"/>
</dbReference>
<feature type="compositionally biased region" description="Gly residues" evidence="8">
    <location>
        <begin position="525"/>
        <end position="537"/>
    </location>
</feature>
<feature type="domain" description="Internalin N-terminal" evidence="11">
    <location>
        <begin position="32"/>
        <end position="71"/>
    </location>
</feature>
<dbReference type="PANTHER" id="PTHR46652">
    <property type="entry name" value="LEUCINE-RICH REPEAT AND IQ DOMAIN-CONTAINING PROTEIN 1-RELATED"/>
    <property type="match status" value="1"/>
</dbReference>
<keyword evidence="9" id="KW-0812">Transmembrane</keyword>
<dbReference type="Pfam" id="PF08191">
    <property type="entry name" value="LRR_adjacent"/>
    <property type="match status" value="1"/>
</dbReference>
<name>A0A5Y9ZIT2_LISMN</name>
<evidence type="ECO:0000313" key="12">
    <source>
        <dbReference type="EMBL" id="ECQ8475397.1"/>
    </source>
</evidence>
<dbReference type="Pfam" id="PF12354">
    <property type="entry name" value="Internalin_N"/>
    <property type="match status" value="1"/>
</dbReference>
<dbReference type="NCBIfam" id="TIGR02543">
    <property type="entry name" value="List_Bact_rpt"/>
    <property type="match status" value="2"/>
</dbReference>
<dbReference type="AlphaFoldDB" id="A0A5Y9ZIT2"/>
<dbReference type="SMART" id="SM00365">
    <property type="entry name" value="LRR_SD22"/>
    <property type="match status" value="8"/>
</dbReference>
<dbReference type="NCBIfam" id="TIGR01167">
    <property type="entry name" value="LPXTG_anchor"/>
    <property type="match status" value="1"/>
</dbReference>
<feature type="transmembrane region" description="Helical" evidence="9">
    <location>
        <begin position="7"/>
        <end position="25"/>
    </location>
</feature>
<reference evidence="12" key="1">
    <citation type="submission" date="2019-09" db="EMBL/GenBank/DDBJ databases">
        <authorList>
            <consortium name="PulseNet: The National Subtyping Network for Foodborne Disease Surveillance"/>
            <person name="Tarr C.L."/>
            <person name="Trees E."/>
            <person name="Katz L.S."/>
            <person name="Carleton-Romer H.A."/>
            <person name="Stroika S."/>
            <person name="Kucerova Z."/>
            <person name="Roache K.F."/>
            <person name="Sabol A.L."/>
            <person name="Besser J."/>
            <person name="Gerner-Smidt P."/>
        </authorList>
    </citation>
    <scope>NUCLEOTIDE SEQUENCE</scope>
    <source>
        <strain evidence="12">PNUSAL005605</strain>
    </source>
</reference>
<keyword evidence="9" id="KW-1133">Transmembrane helix</keyword>
<dbReference type="InterPro" id="IPR032675">
    <property type="entry name" value="LRR_dom_sf"/>
</dbReference>
<dbReference type="Gene3D" id="2.60.40.4270">
    <property type="entry name" value="Listeria-Bacteroides repeat domain"/>
    <property type="match status" value="2"/>
</dbReference>
<dbReference type="InterPro" id="IPR024634">
    <property type="entry name" value="Internalin_N"/>
</dbReference>
<dbReference type="InterPro" id="IPR042229">
    <property type="entry name" value="Listeria/Bacterioides_rpt_sf"/>
</dbReference>
<evidence type="ECO:0000256" key="5">
    <source>
        <dbReference type="ARBA" id="ARBA00022614"/>
    </source>
</evidence>
<dbReference type="Gene3D" id="3.80.10.10">
    <property type="entry name" value="Ribonuclease Inhibitor"/>
    <property type="match status" value="2"/>
</dbReference>
<gene>
    <name evidence="12" type="ORF">F0034_13405</name>
</gene>
<feature type="domain" description="Internalin Ig-like inter-repeat region" evidence="10">
    <location>
        <begin position="326"/>
        <end position="379"/>
    </location>
</feature>
<feature type="transmembrane region" description="Helical" evidence="9">
    <location>
        <begin position="567"/>
        <end position="585"/>
    </location>
</feature>
<dbReference type="GO" id="GO:0030313">
    <property type="term" value="C:cell envelope"/>
    <property type="evidence" value="ECO:0007669"/>
    <property type="project" value="UniProtKB-SubCell"/>
</dbReference>
<dbReference type="InterPro" id="IPR014756">
    <property type="entry name" value="Ig_E-set"/>
</dbReference>
<organism evidence="12">
    <name type="scientific">Listeria monocytogenes</name>
    <dbReference type="NCBI Taxonomy" id="1639"/>
    <lineage>
        <taxon>Bacteria</taxon>
        <taxon>Bacillati</taxon>
        <taxon>Bacillota</taxon>
        <taxon>Bacilli</taxon>
        <taxon>Bacillales</taxon>
        <taxon>Listeriaceae</taxon>
        <taxon>Listeria</taxon>
    </lineage>
</organism>
<keyword evidence="5" id="KW-0433">Leucine-rich repeat</keyword>
<keyword evidence="6" id="KW-0732">Signal</keyword>
<evidence type="ECO:0000256" key="2">
    <source>
        <dbReference type="ARBA" id="ARBA00004613"/>
    </source>
</evidence>
<dbReference type="EMBL" id="AAKDDJ010000014">
    <property type="protein sequence ID" value="ECQ8475397.1"/>
    <property type="molecule type" value="Genomic_DNA"/>
</dbReference>
<comment type="caution">
    <text evidence="12">The sequence shown here is derived from an EMBL/GenBank/DDBJ whole genome shotgun (WGS) entry which is preliminary data.</text>
</comment>
<evidence type="ECO:0000256" key="8">
    <source>
        <dbReference type="SAM" id="MobiDB-lite"/>
    </source>
</evidence>
<evidence type="ECO:0000256" key="3">
    <source>
        <dbReference type="ARBA" id="ARBA00009432"/>
    </source>
</evidence>
<dbReference type="SMART" id="SM00369">
    <property type="entry name" value="LRR_TYP"/>
    <property type="match status" value="5"/>
</dbReference>
<dbReference type="InterPro" id="IPR012569">
    <property type="entry name" value="Inl_IR"/>
</dbReference>
<comment type="subcellular location">
    <subcellularLocation>
        <location evidence="1">Cell envelope</location>
    </subcellularLocation>
    <subcellularLocation>
        <location evidence="2">Secreted</location>
    </subcellularLocation>
</comment>
<dbReference type="InterPro" id="IPR025875">
    <property type="entry name" value="Leu-rich_rpt_4"/>
</dbReference>
<dbReference type="Gene3D" id="1.10.8.390">
    <property type="entry name" value="Internalin N-terminal Cap domain-like"/>
    <property type="match status" value="1"/>
</dbReference>
<dbReference type="GO" id="GO:0005576">
    <property type="term" value="C:extracellular region"/>
    <property type="evidence" value="ECO:0007669"/>
    <property type="project" value="UniProtKB-SubCell"/>
</dbReference>
<evidence type="ECO:0000256" key="7">
    <source>
        <dbReference type="ARBA" id="ARBA00022737"/>
    </source>
</evidence>
<evidence type="ECO:0000256" key="6">
    <source>
        <dbReference type="ARBA" id="ARBA00022729"/>
    </source>
</evidence>
<dbReference type="PROSITE" id="PS51450">
    <property type="entry name" value="LRR"/>
    <property type="match status" value="8"/>
</dbReference>
<evidence type="ECO:0000259" key="11">
    <source>
        <dbReference type="Pfam" id="PF12354"/>
    </source>
</evidence>
<comment type="similarity">
    <text evidence="3">Belongs to the internalin family.</text>
</comment>